<dbReference type="Pfam" id="PF00089">
    <property type="entry name" value="Trypsin"/>
    <property type="match status" value="1"/>
</dbReference>
<keyword evidence="3 12" id="KW-0645">Protease</keyword>
<evidence type="ECO:0000256" key="13">
    <source>
        <dbReference type="SAM" id="SignalP"/>
    </source>
</evidence>
<evidence type="ECO:0000256" key="12">
    <source>
        <dbReference type="RuleBase" id="RU363034"/>
    </source>
</evidence>
<evidence type="ECO:0000256" key="2">
    <source>
        <dbReference type="ARBA" id="ARBA00007664"/>
    </source>
</evidence>
<dbReference type="Gene3D" id="1.10.10.60">
    <property type="entry name" value="Homeodomain-like"/>
    <property type="match status" value="1"/>
</dbReference>
<dbReference type="SMART" id="SM00020">
    <property type="entry name" value="Tryp_SPc"/>
    <property type="match status" value="1"/>
</dbReference>
<feature type="DNA-binding region" description="Homeobox" evidence="10">
    <location>
        <begin position="267"/>
        <end position="326"/>
    </location>
</feature>
<dbReference type="Pfam" id="PF00046">
    <property type="entry name" value="Homeodomain"/>
    <property type="match status" value="1"/>
</dbReference>
<organism evidence="16 17">
    <name type="scientific">Daphnia sinensis</name>
    <dbReference type="NCBI Taxonomy" id="1820382"/>
    <lineage>
        <taxon>Eukaryota</taxon>
        <taxon>Metazoa</taxon>
        <taxon>Ecdysozoa</taxon>
        <taxon>Arthropoda</taxon>
        <taxon>Crustacea</taxon>
        <taxon>Branchiopoda</taxon>
        <taxon>Diplostraca</taxon>
        <taxon>Cladocera</taxon>
        <taxon>Anomopoda</taxon>
        <taxon>Daphniidae</taxon>
        <taxon>Daphnia</taxon>
        <taxon>Daphnia similis group</taxon>
    </lineage>
</organism>
<keyword evidence="8" id="KW-1015">Disulfide bond</keyword>
<dbReference type="InterPro" id="IPR001314">
    <property type="entry name" value="Peptidase_S1A"/>
</dbReference>
<dbReference type="InterPro" id="IPR001356">
    <property type="entry name" value="HD"/>
</dbReference>
<evidence type="ECO:0000256" key="11">
    <source>
        <dbReference type="RuleBase" id="RU000682"/>
    </source>
</evidence>
<dbReference type="InterPro" id="IPR009057">
    <property type="entry name" value="Homeodomain-like_sf"/>
</dbReference>
<evidence type="ECO:0000256" key="5">
    <source>
        <dbReference type="ARBA" id="ARBA00022825"/>
    </source>
</evidence>
<dbReference type="PROSITE" id="PS00027">
    <property type="entry name" value="HOMEOBOX_1"/>
    <property type="match status" value="1"/>
</dbReference>
<keyword evidence="13" id="KW-0732">Signal</keyword>
<reference evidence="16 17" key="1">
    <citation type="submission" date="2022-05" db="EMBL/GenBank/DDBJ databases">
        <title>A multi-omics perspective on studying reproductive biology in Daphnia sinensis.</title>
        <authorList>
            <person name="Jia J."/>
        </authorList>
    </citation>
    <scope>NUCLEOTIDE SEQUENCE [LARGE SCALE GENOMIC DNA]</scope>
    <source>
        <strain evidence="16 17">WSL</strain>
    </source>
</reference>
<evidence type="ECO:0000313" key="16">
    <source>
        <dbReference type="EMBL" id="KAI9562745.1"/>
    </source>
</evidence>
<dbReference type="PROSITE" id="PS00135">
    <property type="entry name" value="TRYPSIN_SER"/>
    <property type="match status" value="1"/>
</dbReference>
<proteinExistence type="inferred from homology"/>
<evidence type="ECO:0000256" key="1">
    <source>
        <dbReference type="ARBA" id="ARBA00004123"/>
    </source>
</evidence>
<dbReference type="SMART" id="SM00389">
    <property type="entry name" value="HOX"/>
    <property type="match status" value="1"/>
</dbReference>
<evidence type="ECO:0000256" key="8">
    <source>
        <dbReference type="ARBA" id="ARBA00023157"/>
    </source>
</evidence>
<keyword evidence="4 12" id="KW-0378">Hydrolase</keyword>
<accession>A0AAD5LIP2</accession>
<dbReference type="InterPro" id="IPR018114">
    <property type="entry name" value="TRYPSIN_HIS"/>
</dbReference>
<sequence>MSSSHSRYLLQVLCLAFVVSTSLAKAMAIDESNSDPTRISDRNDEDVDEIIGGWTVARGSHSYMVRIGPSGCGGTVISDRHILTAAHCVAGQTKMDVYLGVYTVEPMDSNHIYRSVEGDNIRIHSEYYRPTLQNDIAILRIDPPLCPVNELNRIAIAALPPQGSTSTYENRWGQAVGWGFVSNDGPGSPNLKATHLLVQYKGTCESKFGWYNHQNQLCTFRQDQGVCHGDSGGPILVNGVQVGIVSGGSSAGCTFGGVFTRPRNPFNRKQRTHIKWYVKASLEQYFYKNKRPSVQEMAFLADSLCLEKKVVSVWFYNRRQKEKRTSLLQPSLAHQAAILTNESINQQGTISYQAIRLADMLRARSELIGQRNGIDTYVFPLNKQHSRTVNRFSFGQPDGQREKKTIFVLGTKGLYHKKFVNNIINYVVDVQPNDKFRFQLIEEDEPSQITNCISVYDIHYAQGFRIPYSLTIVVTPYLVDSEESEIFGNHKIAEILREFIEDKEGVQELDMICNVITKADSNLSVLSMFGKDVEENLNSWELTEDFLGDSDSWREVILHFFFMLARMKKKFLSLTKLVLDERSKLKLELEWLQTTVTVGLAKMEEMGTANQALMYYPVQTEMKMKQRNYLQQHLSDLAVTGFPYPENCMLNLHHDQQSGLRFDETDHDVAVNWHSKALRNDLLHNGVSMLKHVNSVWQCILKLNMITLYRNTFLSQKVFHLIFEAEQQLTQLGIQ</sequence>
<dbReference type="GO" id="GO:0006508">
    <property type="term" value="P:proteolysis"/>
    <property type="evidence" value="ECO:0007669"/>
    <property type="project" value="UniProtKB-KW"/>
</dbReference>
<dbReference type="AlphaFoldDB" id="A0AAD5LIP2"/>
<dbReference type="PROSITE" id="PS50240">
    <property type="entry name" value="TRYPSIN_DOM"/>
    <property type="match status" value="1"/>
</dbReference>
<dbReference type="PROSITE" id="PS00134">
    <property type="entry name" value="TRYPSIN_HIS"/>
    <property type="match status" value="1"/>
</dbReference>
<keyword evidence="9 10" id="KW-0539">Nucleus</keyword>
<evidence type="ECO:0000256" key="10">
    <source>
        <dbReference type="PROSITE-ProRule" id="PRU00108"/>
    </source>
</evidence>
<keyword evidence="5 12" id="KW-0720">Serine protease</keyword>
<dbReference type="GO" id="GO:0000981">
    <property type="term" value="F:DNA-binding transcription factor activity, RNA polymerase II-specific"/>
    <property type="evidence" value="ECO:0007669"/>
    <property type="project" value="InterPro"/>
</dbReference>
<evidence type="ECO:0000256" key="3">
    <source>
        <dbReference type="ARBA" id="ARBA00022670"/>
    </source>
</evidence>
<dbReference type="InterPro" id="IPR050430">
    <property type="entry name" value="Peptidase_S1"/>
</dbReference>
<dbReference type="InterPro" id="IPR009003">
    <property type="entry name" value="Peptidase_S1_PA"/>
</dbReference>
<feature type="domain" description="Homeobox" evidence="14">
    <location>
        <begin position="265"/>
        <end position="325"/>
    </location>
</feature>
<evidence type="ECO:0000256" key="7">
    <source>
        <dbReference type="ARBA" id="ARBA00023155"/>
    </source>
</evidence>
<keyword evidence="7 10" id="KW-0371">Homeobox</keyword>
<evidence type="ECO:0000256" key="4">
    <source>
        <dbReference type="ARBA" id="ARBA00022801"/>
    </source>
</evidence>
<dbReference type="PANTHER" id="PTHR24276:SF98">
    <property type="entry name" value="FI18310P1-RELATED"/>
    <property type="match status" value="1"/>
</dbReference>
<dbReference type="EMBL" id="WJBH02000002">
    <property type="protein sequence ID" value="KAI9562745.1"/>
    <property type="molecule type" value="Genomic_DNA"/>
</dbReference>
<dbReference type="PROSITE" id="PS50071">
    <property type="entry name" value="HOMEOBOX_2"/>
    <property type="match status" value="1"/>
</dbReference>
<dbReference type="Proteomes" id="UP000820818">
    <property type="component" value="Linkage Group LG2"/>
</dbReference>
<comment type="similarity">
    <text evidence="2">Belongs to the peptidase S1 family.</text>
</comment>
<gene>
    <name evidence="16" type="ORF">GHT06_010199</name>
</gene>
<feature type="domain" description="Peptidase S1" evidence="15">
    <location>
        <begin position="50"/>
        <end position="282"/>
    </location>
</feature>
<dbReference type="PRINTS" id="PR00028">
    <property type="entry name" value="POUDOMAIN"/>
</dbReference>
<dbReference type="PRINTS" id="PR00722">
    <property type="entry name" value="CHYMOTRYPSIN"/>
</dbReference>
<dbReference type="CDD" id="cd00086">
    <property type="entry name" value="homeodomain"/>
    <property type="match status" value="1"/>
</dbReference>
<dbReference type="InterPro" id="IPR033116">
    <property type="entry name" value="TRYPSIN_SER"/>
</dbReference>
<comment type="caution">
    <text evidence="16">The sequence shown here is derived from an EMBL/GenBank/DDBJ whole genome shotgun (WGS) entry which is preliminary data.</text>
</comment>
<evidence type="ECO:0000256" key="9">
    <source>
        <dbReference type="ARBA" id="ARBA00023242"/>
    </source>
</evidence>
<feature type="chain" id="PRO_5042232618" description="Homeobox domain-containing protein" evidence="13">
    <location>
        <begin position="25"/>
        <end position="735"/>
    </location>
</feature>
<dbReference type="InterPro" id="IPR017970">
    <property type="entry name" value="Homeobox_CS"/>
</dbReference>
<dbReference type="InterPro" id="IPR043504">
    <property type="entry name" value="Peptidase_S1_PA_chymotrypsin"/>
</dbReference>
<dbReference type="CDD" id="cd00190">
    <property type="entry name" value="Tryp_SPc"/>
    <property type="match status" value="1"/>
</dbReference>
<keyword evidence="17" id="KW-1185">Reference proteome</keyword>
<feature type="signal peptide" evidence="13">
    <location>
        <begin position="1"/>
        <end position="24"/>
    </location>
</feature>
<comment type="subcellular location">
    <subcellularLocation>
        <location evidence="1 10 11">Nucleus</location>
    </subcellularLocation>
</comment>
<protein>
    <recommendedName>
        <fullName evidence="18">Homeobox domain-containing protein</fullName>
    </recommendedName>
</protein>
<evidence type="ECO:0000313" key="17">
    <source>
        <dbReference type="Proteomes" id="UP000820818"/>
    </source>
</evidence>
<dbReference type="PANTHER" id="PTHR24276">
    <property type="entry name" value="POLYSERASE-RELATED"/>
    <property type="match status" value="1"/>
</dbReference>
<dbReference type="GO" id="GO:0005634">
    <property type="term" value="C:nucleus"/>
    <property type="evidence" value="ECO:0007669"/>
    <property type="project" value="UniProtKB-SubCell"/>
</dbReference>
<evidence type="ECO:0000259" key="15">
    <source>
        <dbReference type="PROSITE" id="PS50240"/>
    </source>
</evidence>
<evidence type="ECO:0000259" key="14">
    <source>
        <dbReference type="PROSITE" id="PS50071"/>
    </source>
</evidence>
<dbReference type="InterPro" id="IPR001254">
    <property type="entry name" value="Trypsin_dom"/>
</dbReference>
<dbReference type="SUPFAM" id="SSF46689">
    <property type="entry name" value="Homeodomain-like"/>
    <property type="match status" value="1"/>
</dbReference>
<dbReference type="InterPro" id="IPR013847">
    <property type="entry name" value="POU"/>
</dbReference>
<evidence type="ECO:0008006" key="18">
    <source>
        <dbReference type="Google" id="ProtNLM"/>
    </source>
</evidence>
<keyword evidence="6 10" id="KW-0238">DNA-binding</keyword>
<dbReference type="GO" id="GO:0003677">
    <property type="term" value="F:DNA binding"/>
    <property type="evidence" value="ECO:0007669"/>
    <property type="project" value="UniProtKB-UniRule"/>
</dbReference>
<dbReference type="GO" id="GO:0004252">
    <property type="term" value="F:serine-type endopeptidase activity"/>
    <property type="evidence" value="ECO:0007669"/>
    <property type="project" value="InterPro"/>
</dbReference>
<dbReference type="SUPFAM" id="SSF50494">
    <property type="entry name" value="Trypsin-like serine proteases"/>
    <property type="match status" value="1"/>
</dbReference>
<name>A0AAD5LIP2_9CRUS</name>
<dbReference type="Gene3D" id="2.40.10.10">
    <property type="entry name" value="Trypsin-like serine proteases"/>
    <property type="match status" value="1"/>
</dbReference>
<evidence type="ECO:0000256" key="6">
    <source>
        <dbReference type="ARBA" id="ARBA00023125"/>
    </source>
</evidence>